<feature type="coiled-coil region" evidence="5">
    <location>
        <begin position="343"/>
        <end position="373"/>
    </location>
</feature>
<evidence type="ECO:0000256" key="5">
    <source>
        <dbReference type="SAM" id="Coils"/>
    </source>
</evidence>
<dbReference type="SMART" id="SM00283">
    <property type="entry name" value="MA"/>
    <property type="match status" value="1"/>
</dbReference>
<dbReference type="AlphaFoldDB" id="A0A1Z4BWU5"/>
<gene>
    <name evidence="9" type="ORF">CEK71_06645</name>
</gene>
<feature type="domain" description="HAMP" evidence="8">
    <location>
        <begin position="209"/>
        <end position="262"/>
    </location>
</feature>
<evidence type="ECO:0000259" key="7">
    <source>
        <dbReference type="PROSITE" id="PS50111"/>
    </source>
</evidence>
<feature type="domain" description="Methyl-accepting transducer" evidence="7">
    <location>
        <begin position="324"/>
        <end position="560"/>
    </location>
</feature>
<dbReference type="PANTHER" id="PTHR32089">
    <property type="entry name" value="METHYL-ACCEPTING CHEMOTAXIS PROTEIN MCPB"/>
    <property type="match status" value="1"/>
</dbReference>
<dbReference type="SMART" id="SM00304">
    <property type="entry name" value="HAMP"/>
    <property type="match status" value="2"/>
</dbReference>
<dbReference type="GO" id="GO:0006935">
    <property type="term" value="P:chemotaxis"/>
    <property type="evidence" value="ECO:0007669"/>
    <property type="project" value="UniProtKB-ARBA"/>
</dbReference>
<comment type="similarity">
    <text evidence="3">Belongs to the methyl-accepting chemotaxis (MCP) protein family.</text>
</comment>
<dbReference type="CDD" id="cd06225">
    <property type="entry name" value="HAMP"/>
    <property type="match status" value="1"/>
</dbReference>
<dbReference type="RefSeq" id="WP_088618652.1">
    <property type="nucleotide sequence ID" value="NZ_CP022129.1"/>
</dbReference>
<keyword evidence="6" id="KW-1133">Transmembrane helix</keyword>
<evidence type="ECO:0000256" key="3">
    <source>
        <dbReference type="ARBA" id="ARBA00029447"/>
    </source>
</evidence>
<dbReference type="SUPFAM" id="SSF158472">
    <property type="entry name" value="HAMP domain-like"/>
    <property type="match status" value="1"/>
</dbReference>
<evidence type="ECO:0000256" key="6">
    <source>
        <dbReference type="SAM" id="Phobius"/>
    </source>
</evidence>
<evidence type="ECO:0000259" key="8">
    <source>
        <dbReference type="PROSITE" id="PS50885"/>
    </source>
</evidence>
<feature type="coiled-coil region" evidence="5">
    <location>
        <begin position="465"/>
        <end position="495"/>
    </location>
</feature>
<sequence length="597" mass="66175">MQLLKPFRNLKLPIKFLIVTGFLAMGLLSLGLNYYQTIQLEEGTLERNQQLSTLSSLVDSVTIDVLEARGYQKDYQFQQQAAMVDNFDESMSLADDAIIAVEYFLRTDDDRKLVDAIQQRLLDYQDEFHKLVDLKASQADKKQAVSEHIETLIKAMEPLMGRFFAIKQDYQAKDKLIFDAEKSIKLRLFLGSVTVMVIALVATFFILQFGVLRPVAVIQNTVRKISAGDTEVRSRLSSSDELGELATTLDNLLDERIQALIQKQRENDAINTSIIRMIQNVFMLSQRDLTVILPVEEDVTGAIADSINQLTESIKAVLENVRVVAEKVVDTSNQVKEQSSSVTQSASEEQQEIEETLAELEQAIETMQLISELAQVTNETSLKAINTTENAEESVSQTIASINKIRTTINDAEKKIKRLGERSQEIGGIVKLLDSFSSRTHLLAMNASMHAASAGVAGKGLMVVVEEVQRLAENSSEAAAEIEELVNNIQQETADTVSAMNAVITNVVEGTQLAGQAGERMQQTRLSTELLVDSIQRIARYSVAQTAVAEQLRFRAVSIDASAHSTYEKMSEQTKLSADLVWAAEELQAAIGVFKLS</sequence>
<evidence type="ECO:0000256" key="4">
    <source>
        <dbReference type="PROSITE-ProRule" id="PRU00284"/>
    </source>
</evidence>
<name>A0A1Z4BWU5_9GAMM</name>
<dbReference type="InterPro" id="IPR003660">
    <property type="entry name" value="HAMP_dom"/>
</dbReference>
<dbReference type="Pfam" id="PF00015">
    <property type="entry name" value="MCPsignal"/>
    <property type="match status" value="1"/>
</dbReference>
<dbReference type="InterPro" id="IPR004089">
    <property type="entry name" value="MCPsignal_dom"/>
</dbReference>
<dbReference type="PROSITE" id="PS50885">
    <property type="entry name" value="HAMP"/>
    <property type="match status" value="1"/>
</dbReference>
<keyword evidence="6" id="KW-0812">Transmembrane</keyword>
<evidence type="ECO:0000313" key="9">
    <source>
        <dbReference type="EMBL" id="ASF45777.1"/>
    </source>
</evidence>
<proteinExistence type="inferred from homology"/>
<keyword evidence="6" id="KW-0472">Membrane</keyword>
<dbReference type="OrthoDB" id="9177152at2"/>
<keyword evidence="5" id="KW-0175">Coiled coil</keyword>
<dbReference type="GO" id="GO:0016020">
    <property type="term" value="C:membrane"/>
    <property type="evidence" value="ECO:0007669"/>
    <property type="project" value="UniProtKB-SubCell"/>
</dbReference>
<evidence type="ECO:0000256" key="1">
    <source>
        <dbReference type="ARBA" id="ARBA00004370"/>
    </source>
</evidence>
<dbReference type="Proteomes" id="UP000197019">
    <property type="component" value="Chromosome"/>
</dbReference>
<keyword evidence="2 4" id="KW-0807">Transducer</keyword>
<dbReference type="Gene3D" id="1.10.287.950">
    <property type="entry name" value="Methyl-accepting chemotaxis protein"/>
    <property type="match status" value="1"/>
</dbReference>
<dbReference type="PROSITE" id="PS50111">
    <property type="entry name" value="CHEMOTAXIS_TRANSDUC_2"/>
    <property type="match status" value="1"/>
</dbReference>
<comment type="subcellular location">
    <subcellularLocation>
        <location evidence="1">Membrane</location>
    </subcellularLocation>
</comment>
<dbReference type="KEGG" id="mpsy:CEK71_06645"/>
<accession>A0A1Z4BWU5</accession>
<dbReference type="SUPFAM" id="SSF58104">
    <property type="entry name" value="Methyl-accepting chemotaxis protein (MCP) signaling domain"/>
    <property type="match status" value="1"/>
</dbReference>
<dbReference type="Pfam" id="PF00672">
    <property type="entry name" value="HAMP"/>
    <property type="match status" value="1"/>
</dbReference>
<organism evidence="9 10">
    <name type="scientific">Methylovulum psychrotolerans</name>
    <dbReference type="NCBI Taxonomy" id="1704499"/>
    <lineage>
        <taxon>Bacteria</taxon>
        <taxon>Pseudomonadati</taxon>
        <taxon>Pseudomonadota</taxon>
        <taxon>Gammaproteobacteria</taxon>
        <taxon>Methylococcales</taxon>
        <taxon>Methylococcaceae</taxon>
        <taxon>Methylovulum</taxon>
    </lineage>
</organism>
<keyword evidence="10" id="KW-1185">Reference proteome</keyword>
<dbReference type="GO" id="GO:0007165">
    <property type="term" value="P:signal transduction"/>
    <property type="evidence" value="ECO:0007669"/>
    <property type="project" value="UniProtKB-KW"/>
</dbReference>
<protein>
    <recommendedName>
        <fullName evidence="11">Methyl-accepting chemotaxis protein</fullName>
    </recommendedName>
</protein>
<feature type="transmembrane region" description="Helical" evidence="6">
    <location>
        <begin position="188"/>
        <end position="211"/>
    </location>
</feature>
<evidence type="ECO:0008006" key="11">
    <source>
        <dbReference type="Google" id="ProtNLM"/>
    </source>
</evidence>
<dbReference type="PANTHER" id="PTHR32089:SF114">
    <property type="entry name" value="METHYL-ACCEPTING CHEMOTAXIS PROTEIN MCPB"/>
    <property type="match status" value="1"/>
</dbReference>
<evidence type="ECO:0000256" key="2">
    <source>
        <dbReference type="ARBA" id="ARBA00023224"/>
    </source>
</evidence>
<feature type="transmembrane region" description="Helical" evidence="6">
    <location>
        <begin position="12"/>
        <end position="35"/>
    </location>
</feature>
<reference evidence="9 10" key="1">
    <citation type="submission" date="2017-06" db="EMBL/GenBank/DDBJ databases">
        <title>Genome Sequencing of the methanotroph Methylovulum psychrotolerants str. HV10-M2 isolated from a high-altitude environment.</title>
        <authorList>
            <person name="Mateos-Rivera A."/>
        </authorList>
    </citation>
    <scope>NUCLEOTIDE SEQUENCE [LARGE SCALE GENOMIC DNA]</scope>
    <source>
        <strain evidence="9 10">HV10_M2</strain>
    </source>
</reference>
<evidence type="ECO:0000313" key="10">
    <source>
        <dbReference type="Proteomes" id="UP000197019"/>
    </source>
</evidence>
<dbReference type="EMBL" id="CP022129">
    <property type="protein sequence ID" value="ASF45777.1"/>
    <property type="molecule type" value="Genomic_DNA"/>
</dbReference>
<dbReference type="Gene3D" id="6.10.340.10">
    <property type="match status" value="1"/>
</dbReference>